<gene>
    <name evidence="1" type="ORF">SAMN06297164_0186</name>
</gene>
<dbReference type="RefSeq" id="WP_097103544.1">
    <property type="nucleotide sequence ID" value="NZ_OCMU01000001.1"/>
</dbReference>
<name>A0A286A288_9PROT</name>
<evidence type="ECO:0000313" key="2">
    <source>
        <dbReference type="Proteomes" id="UP000219335"/>
    </source>
</evidence>
<proteinExistence type="predicted"/>
<organism evidence="1 2">
    <name type="scientific">Nitrosomonas ureae</name>
    <dbReference type="NCBI Taxonomy" id="44577"/>
    <lineage>
        <taxon>Bacteria</taxon>
        <taxon>Pseudomonadati</taxon>
        <taxon>Pseudomonadota</taxon>
        <taxon>Betaproteobacteria</taxon>
        <taxon>Nitrosomonadales</taxon>
        <taxon>Nitrosomonadaceae</taxon>
        <taxon>Nitrosomonas</taxon>
    </lineage>
</organism>
<sequence>MLKRVRIVKKATGQQVAEFPLLLDDKASEQSFFDKAWFRAIDEGSVIEANKINYEIAFTD</sequence>
<protein>
    <submittedName>
        <fullName evidence="1">Uncharacterized protein</fullName>
    </submittedName>
</protein>
<dbReference type="EMBL" id="OCMU01000001">
    <property type="protein sequence ID" value="SOD16005.1"/>
    <property type="molecule type" value="Genomic_DNA"/>
</dbReference>
<evidence type="ECO:0000313" key="1">
    <source>
        <dbReference type="EMBL" id="SOD16005.1"/>
    </source>
</evidence>
<reference evidence="1 2" key="1">
    <citation type="submission" date="2017-09" db="EMBL/GenBank/DDBJ databases">
        <authorList>
            <person name="Ehlers B."/>
            <person name="Leendertz F.H."/>
        </authorList>
    </citation>
    <scope>NUCLEOTIDE SEQUENCE [LARGE SCALE GENOMIC DNA]</scope>
    <source>
        <strain evidence="1 2">Nm42</strain>
    </source>
</reference>
<dbReference type="AlphaFoldDB" id="A0A286A288"/>
<dbReference type="Proteomes" id="UP000219335">
    <property type="component" value="Unassembled WGS sequence"/>
</dbReference>
<accession>A0A286A288</accession>